<dbReference type="OrthoDB" id="2321770at2759"/>
<keyword evidence="3" id="KW-1185">Reference proteome</keyword>
<protein>
    <submittedName>
        <fullName evidence="2">2789_t:CDS:1</fullName>
    </submittedName>
</protein>
<feature type="non-terminal residue" evidence="2">
    <location>
        <position position="132"/>
    </location>
</feature>
<feature type="non-terminal residue" evidence="2">
    <location>
        <position position="1"/>
    </location>
</feature>
<dbReference type="Proteomes" id="UP000789396">
    <property type="component" value="Unassembled WGS sequence"/>
</dbReference>
<reference evidence="2" key="1">
    <citation type="submission" date="2021-06" db="EMBL/GenBank/DDBJ databases">
        <authorList>
            <person name="Kallberg Y."/>
            <person name="Tangrot J."/>
            <person name="Rosling A."/>
        </authorList>
    </citation>
    <scope>NUCLEOTIDE SEQUENCE</scope>
    <source>
        <strain evidence="2">IN212</strain>
    </source>
</reference>
<name>A0A9N9NAL7_9GLOM</name>
<gene>
    <name evidence="2" type="ORF">RFULGI_LOCUS11242</name>
</gene>
<evidence type="ECO:0000256" key="1">
    <source>
        <dbReference type="SAM" id="Phobius"/>
    </source>
</evidence>
<keyword evidence="1" id="KW-0812">Transmembrane</keyword>
<comment type="caution">
    <text evidence="2">The sequence shown here is derived from an EMBL/GenBank/DDBJ whole genome shotgun (WGS) entry which is preliminary data.</text>
</comment>
<evidence type="ECO:0000313" key="2">
    <source>
        <dbReference type="EMBL" id="CAG8717488.1"/>
    </source>
</evidence>
<proteinExistence type="predicted"/>
<sequence>MLHVVYAEDAEDAEDNVTTVKSDIFWLLDGLIAYAEIFFVLHYLKVRTLEISKLAIHAQDEVSDITTAAILILNLSRQYVADLRDIYLLLGVFKIIIIVFELFGIISEILRFSILITICEGVLLYNNSGPTL</sequence>
<feature type="transmembrane region" description="Helical" evidence="1">
    <location>
        <begin position="86"/>
        <end position="103"/>
    </location>
</feature>
<keyword evidence="1" id="KW-0472">Membrane</keyword>
<accession>A0A9N9NAL7</accession>
<dbReference type="AlphaFoldDB" id="A0A9N9NAL7"/>
<feature type="transmembrane region" description="Helical" evidence="1">
    <location>
        <begin position="24"/>
        <end position="44"/>
    </location>
</feature>
<dbReference type="EMBL" id="CAJVPZ010023973">
    <property type="protein sequence ID" value="CAG8717488.1"/>
    <property type="molecule type" value="Genomic_DNA"/>
</dbReference>
<organism evidence="2 3">
    <name type="scientific">Racocetra fulgida</name>
    <dbReference type="NCBI Taxonomy" id="60492"/>
    <lineage>
        <taxon>Eukaryota</taxon>
        <taxon>Fungi</taxon>
        <taxon>Fungi incertae sedis</taxon>
        <taxon>Mucoromycota</taxon>
        <taxon>Glomeromycotina</taxon>
        <taxon>Glomeromycetes</taxon>
        <taxon>Diversisporales</taxon>
        <taxon>Gigasporaceae</taxon>
        <taxon>Racocetra</taxon>
    </lineage>
</organism>
<evidence type="ECO:0000313" key="3">
    <source>
        <dbReference type="Proteomes" id="UP000789396"/>
    </source>
</evidence>
<keyword evidence="1" id="KW-1133">Transmembrane helix</keyword>